<evidence type="ECO:0000259" key="3">
    <source>
        <dbReference type="PROSITE" id="PS50002"/>
    </source>
</evidence>
<comment type="caution">
    <text evidence="4">The sequence shown here is derived from an EMBL/GenBank/DDBJ whole genome shotgun (WGS) entry which is preliminary data.</text>
</comment>
<keyword evidence="5" id="KW-1185">Reference proteome</keyword>
<evidence type="ECO:0000313" key="5">
    <source>
        <dbReference type="Proteomes" id="UP000631034"/>
    </source>
</evidence>
<dbReference type="SMART" id="SM00326">
    <property type="entry name" value="SH3"/>
    <property type="match status" value="2"/>
</dbReference>
<dbReference type="AlphaFoldDB" id="A0A8J7CQF8"/>
<dbReference type="Proteomes" id="UP000631034">
    <property type="component" value="Unassembled WGS sequence"/>
</dbReference>
<gene>
    <name evidence="4" type="ORF">IHV25_03815</name>
</gene>
<dbReference type="RefSeq" id="WP_192533786.1">
    <property type="nucleotide sequence ID" value="NZ_JACZHT010000002.1"/>
</dbReference>
<organism evidence="4 5">
    <name type="scientific">Phaeovibrio sulfidiphilus</name>
    <dbReference type="NCBI Taxonomy" id="1220600"/>
    <lineage>
        <taxon>Bacteria</taxon>
        <taxon>Pseudomonadati</taxon>
        <taxon>Pseudomonadota</taxon>
        <taxon>Alphaproteobacteria</taxon>
        <taxon>Rhodospirillales</taxon>
        <taxon>Rhodospirillaceae</taxon>
        <taxon>Phaeovibrio</taxon>
    </lineage>
</organism>
<dbReference type="InterPro" id="IPR036028">
    <property type="entry name" value="SH3-like_dom_sf"/>
</dbReference>
<dbReference type="PIRSF" id="PIRSF034961">
    <property type="entry name" value="UCP034961_SH3_2"/>
    <property type="match status" value="1"/>
</dbReference>
<sequence length="129" mass="14507">MDYKVIHRHRCEYPVPVSVHTGDRLRVGERYEGPEAWDDWYFCTAPDGVQGWVPGSVFRRLAGDQAEALEDYCSRELDVDDGETLTGLRSRNGWLWCRRPSTGEEGWVPLESLAPTGTDLANARPATGP</sequence>
<evidence type="ECO:0000256" key="1">
    <source>
        <dbReference type="ARBA" id="ARBA00022443"/>
    </source>
</evidence>
<name>A0A8J7CQF8_9PROT</name>
<dbReference type="Pfam" id="PF07653">
    <property type="entry name" value="SH3_2"/>
    <property type="match status" value="1"/>
</dbReference>
<dbReference type="PROSITE" id="PS50002">
    <property type="entry name" value="SH3"/>
    <property type="match status" value="1"/>
</dbReference>
<evidence type="ECO:0000313" key="4">
    <source>
        <dbReference type="EMBL" id="MBE1236780.1"/>
    </source>
</evidence>
<accession>A0A8J7CQF8</accession>
<reference evidence="4" key="1">
    <citation type="submission" date="2020-10" db="EMBL/GenBank/DDBJ databases">
        <title>Genome sequence of the unusual species of purple photosynthetic bacteria, Phaeovibrio sulfidiphilus DSM 23193, type strain.</title>
        <authorList>
            <person name="Kyndt J.A."/>
            <person name="Meyer T.E."/>
        </authorList>
    </citation>
    <scope>NUCLEOTIDE SEQUENCE</scope>
    <source>
        <strain evidence="4">DSM 23193</strain>
    </source>
</reference>
<keyword evidence="1" id="KW-0728">SH3 domain</keyword>
<dbReference type="InterPro" id="IPR001452">
    <property type="entry name" value="SH3_domain"/>
</dbReference>
<feature type="region of interest" description="Disordered" evidence="2">
    <location>
        <begin position="104"/>
        <end position="129"/>
    </location>
</feature>
<protein>
    <submittedName>
        <fullName evidence="4">SH3 domain-containing protein</fullName>
    </submittedName>
</protein>
<feature type="domain" description="SH3" evidence="3">
    <location>
        <begin position="61"/>
        <end position="118"/>
    </location>
</feature>
<dbReference type="SUPFAM" id="SSF50044">
    <property type="entry name" value="SH3-domain"/>
    <property type="match status" value="2"/>
</dbReference>
<evidence type="ECO:0000256" key="2">
    <source>
        <dbReference type="SAM" id="MobiDB-lite"/>
    </source>
</evidence>
<dbReference type="EMBL" id="JACZHT010000002">
    <property type="protein sequence ID" value="MBE1236780.1"/>
    <property type="molecule type" value="Genomic_DNA"/>
</dbReference>
<dbReference type="InterPro" id="IPR014593">
    <property type="entry name" value="UCP034961_SH3_2"/>
</dbReference>
<proteinExistence type="predicted"/>
<dbReference type="Gene3D" id="2.30.30.40">
    <property type="entry name" value="SH3 Domains"/>
    <property type="match status" value="1"/>
</dbReference>